<comment type="caution">
    <text evidence="2">The sequence shown here is derived from an EMBL/GenBank/DDBJ whole genome shotgun (WGS) entry which is preliminary data.</text>
</comment>
<feature type="compositionally biased region" description="Polar residues" evidence="1">
    <location>
        <begin position="16"/>
        <end position="25"/>
    </location>
</feature>
<gene>
    <name evidence="2" type="ORF">PHISCL_00088</name>
</gene>
<dbReference type="STRING" id="2070753.A0A3A2ZWI6"/>
<feature type="compositionally biased region" description="Pro residues" evidence="1">
    <location>
        <begin position="27"/>
        <end position="36"/>
    </location>
</feature>
<proteinExistence type="predicted"/>
<dbReference type="EMBL" id="MVGC01000002">
    <property type="protein sequence ID" value="RJE27502.1"/>
    <property type="molecule type" value="Genomic_DNA"/>
</dbReference>
<evidence type="ECO:0000313" key="2">
    <source>
        <dbReference type="EMBL" id="RJE27502.1"/>
    </source>
</evidence>
<evidence type="ECO:0000256" key="1">
    <source>
        <dbReference type="SAM" id="MobiDB-lite"/>
    </source>
</evidence>
<protein>
    <submittedName>
        <fullName evidence="2">Uncharacterized protein</fullName>
    </submittedName>
</protein>
<name>A0A3A2ZWI6_9EURO</name>
<feature type="non-terminal residue" evidence="2">
    <location>
        <position position="121"/>
    </location>
</feature>
<sequence length="121" mass="13778">MTTPSSSRRHGDRSAPSLSTNNHTIPTLPPYQPPIAPLNDTGKRALASILEGTSQRHLKHHLQHAAEKLTDSAGEVNERFTAARVKFERRVEKQRALEREGKEEEWDEDGERSKVEKMERE</sequence>
<dbReference type="Proteomes" id="UP000266188">
    <property type="component" value="Unassembled WGS sequence"/>
</dbReference>
<organism evidence="2 3">
    <name type="scientific">Aspergillus sclerotialis</name>
    <dbReference type="NCBI Taxonomy" id="2070753"/>
    <lineage>
        <taxon>Eukaryota</taxon>
        <taxon>Fungi</taxon>
        <taxon>Dikarya</taxon>
        <taxon>Ascomycota</taxon>
        <taxon>Pezizomycotina</taxon>
        <taxon>Eurotiomycetes</taxon>
        <taxon>Eurotiomycetidae</taxon>
        <taxon>Eurotiales</taxon>
        <taxon>Aspergillaceae</taxon>
        <taxon>Aspergillus</taxon>
        <taxon>Aspergillus subgen. Polypaecilum</taxon>
    </lineage>
</organism>
<keyword evidence="3" id="KW-1185">Reference proteome</keyword>
<dbReference type="AlphaFoldDB" id="A0A3A2ZWI6"/>
<feature type="region of interest" description="Disordered" evidence="1">
    <location>
        <begin position="95"/>
        <end position="121"/>
    </location>
</feature>
<feature type="compositionally biased region" description="Basic and acidic residues" evidence="1">
    <location>
        <begin position="111"/>
        <end position="121"/>
    </location>
</feature>
<accession>A0A3A2ZWI6</accession>
<evidence type="ECO:0000313" key="3">
    <source>
        <dbReference type="Proteomes" id="UP000266188"/>
    </source>
</evidence>
<reference evidence="3" key="1">
    <citation type="submission" date="2017-02" db="EMBL/GenBank/DDBJ databases">
        <authorList>
            <person name="Tafer H."/>
            <person name="Lopandic K."/>
        </authorList>
    </citation>
    <scope>NUCLEOTIDE SEQUENCE [LARGE SCALE GENOMIC DNA]</scope>
    <source>
        <strain evidence="3">CBS 366.77</strain>
    </source>
</reference>
<feature type="region of interest" description="Disordered" evidence="1">
    <location>
        <begin position="1"/>
        <end position="40"/>
    </location>
</feature>